<dbReference type="InterPro" id="IPR009000">
    <property type="entry name" value="Transl_B-barrel_sf"/>
</dbReference>
<evidence type="ECO:0000259" key="5">
    <source>
        <dbReference type="Pfam" id="PF01782"/>
    </source>
</evidence>
<dbReference type="GO" id="GO:0006364">
    <property type="term" value="P:rRNA processing"/>
    <property type="evidence" value="ECO:0007669"/>
    <property type="project" value="UniProtKB-KW"/>
</dbReference>
<keyword evidence="1" id="KW-0963">Cytoplasm</keyword>
<dbReference type="SUPFAM" id="SSF50447">
    <property type="entry name" value="Translation proteins"/>
    <property type="match status" value="1"/>
</dbReference>
<keyword evidence="2" id="KW-0690">Ribosome biogenesis</keyword>
<dbReference type="InterPro" id="IPR002676">
    <property type="entry name" value="RimM_N"/>
</dbReference>
<accession>A0A6J6PA93</accession>
<dbReference type="EMBL" id="CAEZUJ010000008">
    <property type="protein sequence ID" value="CAB4594279.1"/>
    <property type="molecule type" value="Genomic_DNA"/>
</dbReference>
<dbReference type="EMBL" id="CAEZZS010000093">
    <property type="protein sequence ID" value="CAB4786396.1"/>
    <property type="molecule type" value="Genomic_DNA"/>
</dbReference>
<dbReference type="InterPro" id="IPR011033">
    <property type="entry name" value="PRC_barrel-like_sf"/>
</dbReference>
<dbReference type="Gene3D" id="2.30.30.240">
    <property type="entry name" value="PRC-barrel domain"/>
    <property type="match status" value="1"/>
</dbReference>
<feature type="domain" description="Ribosome maturation factor RimM PRC barrel" evidence="6">
    <location>
        <begin position="99"/>
        <end position="163"/>
    </location>
</feature>
<dbReference type="EMBL" id="CAFBPY010000083">
    <property type="protein sequence ID" value="CAB5037660.1"/>
    <property type="molecule type" value="Genomic_DNA"/>
</dbReference>
<sequence>MLLIVGRIGRVHGVRGEVTVEVRTDSPEERFQVGTAIATDPSKFGPLTITGQRWHNGILLLTFDGVSDRGAAEKIKNVLLMADVDIAESDADEFHVQLLIGSTIELIDGTVLGTIDDVLTTKGQNLLSFMRGGKQVLIPFVKAIVPTVDIAGRKVVITPPEGLLDEN</sequence>
<reference evidence="8" key="1">
    <citation type="submission" date="2020-05" db="EMBL/GenBank/DDBJ databases">
        <authorList>
            <person name="Chiriac C."/>
            <person name="Salcher M."/>
            <person name="Ghai R."/>
            <person name="Kavagutti S V."/>
        </authorList>
    </citation>
    <scope>NUCLEOTIDE SEQUENCE</scope>
</reference>
<keyword evidence="3" id="KW-0698">rRNA processing</keyword>
<dbReference type="SUPFAM" id="SSF50346">
    <property type="entry name" value="PRC-barrel domain"/>
    <property type="match status" value="1"/>
</dbReference>
<dbReference type="InterPro" id="IPR036976">
    <property type="entry name" value="RimM_N_sf"/>
</dbReference>
<dbReference type="Pfam" id="PF24986">
    <property type="entry name" value="PRC_RimM"/>
    <property type="match status" value="1"/>
</dbReference>
<name>A0A6J6PA93_9ZZZZ</name>
<dbReference type="GO" id="GO:0005840">
    <property type="term" value="C:ribosome"/>
    <property type="evidence" value="ECO:0007669"/>
    <property type="project" value="InterPro"/>
</dbReference>
<dbReference type="GO" id="GO:0043022">
    <property type="term" value="F:ribosome binding"/>
    <property type="evidence" value="ECO:0007669"/>
    <property type="project" value="InterPro"/>
</dbReference>
<protein>
    <submittedName>
        <fullName evidence="8">Unannotated protein</fullName>
    </submittedName>
</protein>
<evidence type="ECO:0000313" key="8">
    <source>
        <dbReference type="EMBL" id="CAB4695402.1"/>
    </source>
</evidence>
<evidence type="ECO:0000256" key="1">
    <source>
        <dbReference type="ARBA" id="ARBA00022490"/>
    </source>
</evidence>
<dbReference type="AlphaFoldDB" id="A0A6J6PA93"/>
<evidence type="ECO:0000256" key="4">
    <source>
        <dbReference type="ARBA" id="ARBA00023186"/>
    </source>
</evidence>
<dbReference type="NCBIfam" id="TIGR02273">
    <property type="entry name" value="16S_RimM"/>
    <property type="match status" value="1"/>
</dbReference>
<evidence type="ECO:0000313" key="11">
    <source>
        <dbReference type="EMBL" id="CAB4872504.1"/>
    </source>
</evidence>
<dbReference type="Pfam" id="PF01782">
    <property type="entry name" value="RimM"/>
    <property type="match status" value="1"/>
</dbReference>
<dbReference type="EMBL" id="CAEZYJ010000105">
    <property type="protein sequence ID" value="CAB4722831.1"/>
    <property type="molecule type" value="Genomic_DNA"/>
</dbReference>
<dbReference type="HAMAP" id="MF_00014">
    <property type="entry name" value="Ribosome_mat_RimM"/>
    <property type="match status" value="1"/>
</dbReference>
<dbReference type="Gene3D" id="2.40.30.60">
    <property type="entry name" value="RimM"/>
    <property type="match status" value="1"/>
</dbReference>
<feature type="domain" description="RimM N-terminal" evidence="5">
    <location>
        <begin position="5"/>
        <end position="83"/>
    </location>
</feature>
<evidence type="ECO:0000313" key="9">
    <source>
        <dbReference type="EMBL" id="CAB4722831.1"/>
    </source>
</evidence>
<evidence type="ECO:0000259" key="6">
    <source>
        <dbReference type="Pfam" id="PF24986"/>
    </source>
</evidence>
<dbReference type="InterPro" id="IPR011961">
    <property type="entry name" value="RimM"/>
</dbReference>
<dbReference type="InterPro" id="IPR056792">
    <property type="entry name" value="PRC_RimM"/>
</dbReference>
<dbReference type="PANTHER" id="PTHR33692:SF1">
    <property type="entry name" value="RIBOSOME MATURATION FACTOR RIMM"/>
    <property type="match status" value="1"/>
</dbReference>
<gene>
    <name evidence="7" type="ORF">UFOPK1811_00361</name>
    <name evidence="8" type="ORF">UFOPK2360_01359</name>
    <name evidence="9" type="ORF">UFOPK2659_00769</name>
    <name evidence="10" type="ORF">UFOPK2922_01359</name>
    <name evidence="11" type="ORF">UFOPK3306_01021</name>
    <name evidence="12" type="ORF">UFOPK4209_00629</name>
</gene>
<dbReference type="EMBL" id="CAEZXH010000130">
    <property type="protein sequence ID" value="CAB4695402.1"/>
    <property type="molecule type" value="Genomic_DNA"/>
</dbReference>
<keyword evidence="4" id="KW-0143">Chaperone</keyword>
<evidence type="ECO:0000313" key="10">
    <source>
        <dbReference type="EMBL" id="CAB4786396.1"/>
    </source>
</evidence>
<evidence type="ECO:0000256" key="2">
    <source>
        <dbReference type="ARBA" id="ARBA00022517"/>
    </source>
</evidence>
<evidence type="ECO:0000313" key="12">
    <source>
        <dbReference type="EMBL" id="CAB5037660.1"/>
    </source>
</evidence>
<dbReference type="PANTHER" id="PTHR33692">
    <property type="entry name" value="RIBOSOME MATURATION FACTOR RIMM"/>
    <property type="match status" value="1"/>
</dbReference>
<evidence type="ECO:0000256" key="3">
    <source>
        <dbReference type="ARBA" id="ARBA00022552"/>
    </source>
</evidence>
<proteinExistence type="inferred from homology"/>
<dbReference type="EMBL" id="CAFBLI010000086">
    <property type="protein sequence ID" value="CAB4872504.1"/>
    <property type="molecule type" value="Genomic_DNA"/>
</dbReference>
<evidence type="ECO:0000313" key="7">
    <source>
        <dbReference type="EMBL" id="CAB4594279.1"/>
    </source>
</evidence>
<organism evidence="8">
    <name type="scientific">freshwater metagenome</name>
    <dbReference type="NCBI Taxonomy" id="449393"/>
    <lineage>
        <taxon>unclassified sequences</taxon>
        <taxon>metagenomes</taxon>
        <taxon>ecological metagenomes</taxon>
    </lineage>
</organism>